<feature type="compositionally biased region" description="Basic and acidic residues" evidence="1">
    <location>
        <begin position="23"/>
        <end position="40"/>
    </location>
</feature>
<dbReference type="Proteomes" id="UP000295621">
    <property type="component" value="Unassembled WGS sequence"/>
</dbReference>
<evidence type="ECO:0000313" key="3">
    <source>
        <dbReference type="Proteomes" id="UP000295621"/>
    </source>
</evidence>
<evidence type="ECO:0000313" key="2">
    <source>
        <dbReference type="EMBL" id="TDC51627.1"/>
    </source>
</evidence>
<evidence type="ECO:0000256" key="1">
    <source>
        <dbReference type="SAM" id="MobiDB-lite"/>
    </source>
</evidence>
<protein>
    <submittedName>
        <fullName evidence="2">2'-5' RNA ligase family protein</fullName>
    </submittedName>
</protein>
<dbReference type="Gene3D" id="3.90.1140.10">
    <property type="entry name" value="Cyclic phosphodiesterase"/>
    <property type="match status" value="1"/>
</dbReference>
<feature type="region of interest" description="Disordered" evidence="1">
    <location>
        <begin position="1"/>
        <end position="42"/>
    </location>
</feature>
<dbReference type="Pfam" id="PF13563">
    <property type="entry name" value="2_5_RNA_ligase2"/>
    <property type="match status" value="1"/>
</dbReference>
<accession>A0A4R4RP89</accession>
<dbReference type="SUPFAM" id="SSF55144">
    <property type="entry name" value="LigT-like"/>
    <property type="match status" value="1"/>
</dbReference>
<reference evidence="2 3" key="1">
    <citation type="submission" date="2019-02" db="EMBL/GenBank/DDBJ databases">
        <title>Draft genome sequences of novel Actinobacteria.</title>
        <authorList>
            <person name="Sahin N."/>
            <person name="Ay H."/>
            <person name="Saygin H."/>
        </authorList>
    </citation>
    <scope>NUCLEOTIDE SEQUENCE [LARGE SCALE GENOMIC DNA]</scope>
    <source>
        <strain evidence="2 3">KC603</strain>
    </source>
</reference>
<feature type="compositionally biased region" description="Basic residues" evidence="1">
    <location>
        <begin position="1"/>
        <end position="12"/>
    </location>
</feature>
<comment type="caution">
    <text evidence="2">The sequence shown here is derived from an EMBL/GenBank/DDBJ whole genome shotgun (WGS) entry which is preliminary data.</text>
</comment>
<proteinExistence type="predicted"/>
<dbReference type="OrthoDB" id="2082235at2"/>
<dbReference type="InterPro" id="IPR009097">
    <property type="entry name" value="Cyclic_Pdiesterase"/>
</dbReference>
<keyword evidence="3" id="KW-1185">Reference proteome</keyword>
<dbReference type="EMBL" id="SMKL01000021">
    <property type="protein sequence ID" value="TDC51627.1"/>
    <property type="molecule type" value="Genomic_DNA"/>
</dbReference>
<name>A0A4R4RP89_9ACTN</name>
<gene>
    <name evidence="2" type="ORF">E1212_11560</name>
</gene>
<keyword evidence="2" id="KW-0436">Ligase</keyword>
<dbReference type="GO" id="GO:0016874">
    <property type="term" value="F:ligase activity"/>
    <property type="evidence" value="ECO:0007669"/>
    <property type="project" value="UniProtKB-KW"/>
</dbReference>
<organism evidence="2 3">
    <name type="scientific">Jiangella ureilytica</name>
    <dbReference type="NCBI Taxonomy" id="2530374"/>
    <lineage>
        <taxon>Bacteria</taxon>
        <taxon>Bacillati</taxon>
        <taxon>Actinomycetota</taxon>
        <taxon>Actinomycetes</taxon>
        <taxon>Jiangellales</taxon>
        <taxon>Jiangellaceae</taxon>
        <taxon>Jiangella</taxon>
    </lineage>
</organism>
<sequence>MPTAGRPRRPRRTCCAPGPTTEPRADREIPSGGESHEGEGTSRGFTVLQVPVPAVESFVRDRYEHYDRAYLSADPAFTHAHITVLAPFLPAPDPAALGVVGAILAGTEPITFELRRLETFPNGVIYLAPEPAEPFRRLTERFVAAFPQCLPYGGAFADIVPHVTLDQRSAEVSVESTRDRLGTTVPVTCVADRVDLAWYEPHRCRVLTSWPLGGPSRPGYS</sequence>
<dbReference type="AlphaFoldDB" id="A0A4R4RP89"/>